<dbReference type="STRING" id="1346286.SAMN05444362_104130"/>
<evidence type="ECO:0000313" key="3">
    <source>
        <dbReference type="Proteomes" id="UP000184480"/>
    </source>
</evidence>
<dbReference type="Proteomes" id="UP000184480">
    <property type="component" value="Unassembled WGS sequence"/>
</dbReference>
<keyword evidence="1" id="KW-0732">Signal</keyword>
<accession>A0A1M4ZMQ0</accession>
<dbReference type="RefSeq" id="WP_201780497.1">
    <property type="nucleotide sequence ID" value="NZ_BBXL01000025.1"/>
</dbReference>
<evidence type="ECO:0000256" key="1">
    <source>
        <dbReference type="SAM" id="SignalP"/>
    </source>
</evidence>
<proteinExistence type="predicted"/>
<dbReference type="NCBIfam" id="NF047539">
    <property type="entry name" value="XAC2610_fam"/>
    <property type="match status" value="1"/>
</dbReference>
<name>A0A1M4ZMQ0_9BACT</name>
<evidence type="ECO:0008006" key="4">
    <source>
        <dbReference type="Google" id="ProtNLM"/>
    </source>
</evidence>
<feature type="signal peptide" evidence="1">
    <location>
        <begin position="1"/>
        <end position="20"/>
    </location>
</feature>
<dbReference type="InterPro" id="IPR058087">
    <property type="entry name" value="XAC2610_dom"/>
</dbReference>
<feature type="chain" id="PRO_5012341215" description="Lipoprotein" evidence="1">
    <location>
        <begin position="21"/>
        <end position="294"/>
    </location>
</feature>
<keyword evidence="3" id="KW-1185">Reference proteome</keyword>
<dbReference type="EMBL" id="FQUC01000004">
    <property type="protein sequence ID" value="SHF19072.1"/>
    <property type="molecule type" value="Genomic_DNA"/>
</dbReference>
<protein>
    <recommendedName>
        <fullName evidence="4">Lipoprotein</fullName>
    </recommendedName>
</protein>
<dbReference type="AlphaFoldDB" id="A0A1M4ZMQ0"/>
<reference evidence="3" key="1">
    <citation type="submission" date="2016-11" db="EMBL/GenBank/DDBJ databases">
        <authorList>
            <person name="Varghese N."/>
            <person name="Submissions S."/>
        </authorList>
    </citation>
    <scope>NUCLEOTIDE SEQUENCE [LARGE SCALE GENOMIC DNA]</scope>
    <source>
        <strain evidence="3">DSM 27370</strain>
    </source>
</reference>
<organism evidence="2 3">
    <name type="scientific">Dysgonomonas macrotermitis</name>
    <dbReference type="NCBI Taxonomy" id="1346286"/>
    <lineage>
        <taxon>Bacteria</taxon>
        <taxon>Pseudomonadati</taxon>
        <taxon>Bacteroidota</taxon>
        <taxon>Bacteroidia</taxon>
        <taxon>Bacteroidales</taxon>
        <taxon>Dysgonomonadaceae</taxon>
        <taxon>Dysgonomonas</taxon>
    </lineage>
</organism>
<gene>
    <name evidence="2" type="ORF">SAMN05444362_104130</name>
</gene>
<sequence length="294" mass="34071">MKKFFLLLLVTVFTTCSLFSQISYSGFIHKYPIQVVMYPYSDGVVNAFYAYDKYDEPIIADGRFDTESEELILKEKDKEGRVRATLTFEDYSEGSAVLSGTWKDTQTGNELNIQLTKSFDIGYGEELEWESKELLQSVSLYDKYFKIIISKQKDDFYAHVSGLKIFEKRTDKLLQYIELECQLMGINCLEVDDYNFDGVADFSVFEASYAGPNTSRLYFLFDPKTGEYFLSDIGGVSLDFDHEKKRIYEHNQCCAGRNHMNAEYKLVNNQMVLVKKTCVEYNEDVEDFIEVNCD</sequence>
<evidence type="ECO:0000313" key="2">
    <source>
        <dbReference type="EMBL" id="SHF19072.1"/>
    </source>
</evidence>